<evidence type="ECO:0000256" key="15">
    <source>
        <dbReference type="SAM" id="Coils"/>
    </source>
</evidence>
<dbReference type="Pfam" id="PF07536">
    <property type="entry name" value="HWE_HK"/>
    <property type="match status" value="1"/>
</dbReference>
<dbReference type="SMART" id="SM00911">
    <property type="entry name" value="HWE_HK"/>
    <property type="match status" value="1"/>
</dbReference>
<dbReference type="InterPro" id="IPR011102">
    <property type="entry name" value="Sig_transdc_His_kinase_HWE"/>
</dbReference>
<proteinExistence type="predicted"/>
<dbReference type="SUPFAM" id="SSF52738">
    <property type="entry name" value="Methylesterase CheB, C-terminal domain"/>
    <property type="match status" value="1"/>
</dbReference>
<evidence type="ECO:0000259" key="18">
    <source>
        <dbReference type="PROSITE" id="PS50122"/>
    </source>
</evidence>
<dbReference type="InterPro" id="IPR050903">
    <property type="entry name" value="Bact_Chemotaxis_MeTrfase"/>
</dbReference>
<keyword evidence="8" id="KW-0808">Transferase</keyword>
<feature type="domain" description="PAC" evidence="17">
    <location>
        <begin position="931"/>
        <end position="983"/>
    </location>
</feature>
<keyword evidence="15" id="KW-0175">Coiled coil</keyword>
<dbReference type="SMART" id="SM00138">
    <property type="entry name" value="MeTrc"/>
    <property type="match status" value="1"/>
</dbReference>
<dbReference type="InterPro" id="IPR035965">
    <property type="entry name" value="PAS-like_dom_sf"/>
</dbReference>
<dbReference type="Gene3D" id="3.30.450.20">
    <property type="entry name" value="PAS domain"/>
    <property type="match status" value="4"/>
</dbReference>
<feature type="domain" description="CheR-type methyltransferase" evidence="19">
    <location>
        <begin position="232"/>
        <end position="466"/>
    </location>
</feature>
<feature type="domain" description="CheB-type methylesterase" evidence="18">
    <location>
        <begin position="17"/>
        <end position="206"/>
    </location>
</feature>
<dbReference type="Pfam" id="PF08447">
    <property type="entry name" value="PAS_3"/>
    <property type="match status" value="1"/>
</dbReference>
<keyword evidence="11" id="KW-0067">ATP-binding</keyword>
<evidence type="ECO:0000259" key="16">
    <source>
        <dbReference type="PROSITE" id="PS50112"/>
    </source>
</evidence>
<dbReference type="InterPro" id="IPR036890">
    <property type="entry name" value="HATPase_C_sf"/>
</dbReference>
<organism evidence="20 21">
    <name type="scientific">Terriglobus aquaticus</name>
    <dbReference type="NCBI Taxonomy" id="940139"/>
    <lineage>
        <taxon>Bacteria</taxon>
        <taxon>Pseudomonadati</taxon>
        <taxon>Acidobacteriota</taxon>
        <taxon>Terriglobia</taxon>
        <taxon>Terriglobales</taxon>
        <taxon>Acidobacteriaceae</taxon>
        <taxon>Terriglobus</taxon>
    </lineage>
</organism>
<dbReference type="InterPro" id="IPR022642">
    <property type="entry name" value="CheR_C"/>
</dbReference>
<dbReference type="InterPro" id="IPR013767">
    <property type="entry name" value="PAS_fold"/>
</dbReference>
<dbReference type="PRINTS" id="PR00996">
    <property type="entry name" value="CHERMTFRASE"/>
</dbReference>
<dbReference type="PROSITE" id="PS50123">
    <property type="entry name" value="CHER"/>
    <property type="match status" value="1"/>
</dbReference>
<keyword evidence="6" id="KW-0285">Flavoprotein</keyword>
<dbReference type="PROSITE" id="PS50122">
    <property type="entry name" value="CHEB"/>
    <property type="match status" value="1"/>
</dbReference>
<comment type="caution">
    <text evidence="20">The sequence shown here is derived from an EMBL/GenBank/DDBJ whole genome shotgun (WGS) entry which is preliminary data.</text>
</comment>
<sequence>MNEEENTTAEAANRLEEIAGPTVVGIGASAGGLSALRRLFELIPADTGLVFVVVVHLSPEHKSMLADLLQPSVKFPVQQVTETTVLQPDNVYVIPPNCNLNSIDTHLRLSALEERRRERAPIDHFFRTLAATHNGHAIGVILTGTGSDGTLGLREIKAKGGVILVQDPNEAEFDGMPQSAITTGGVDRILPLNEIASTLVRLAHAGRVITPKEMEAEQAPQERLLLPKVLAILKARTDRDFSRYKPATILRRIARRMQLNYIEDFNEYLNMLRDRSDEAHALADDLLITVTSFFRDPEVFEKLQRDIIPRLFEGKSSNSSVRAWSVGCATGEEAYSIAMLLLEESSRRTDPPKLQVFASDLHKRSLEGAREGLYPGDIETDVSPERLQRFFRKENGGYRISKEVRDLVVFAPHNLLADPPFSRVDLISCRNLLIYIDRSVQSDVIDLFHYALCPHGYLLLGSAETIDALDLFRTEDKRLCIYEKRNVPAPEPRLPVFPLTRLRAFGQPATKPEPLAAAVPYQTLHLDLLERFAPPSVLIGPDNRVVHLSEHAGRYLVHPGGEITTSILRLVAEELRVELQALIHTARETKSPADSNPILVRLHGLPTPVVLHVRPAQELYQEGFLLVIFDERQPITAKEADSRVASAAVLASGAAGQRIAELEADLNVARQRLQATIEEYETSQEEMKSANEEMQSTNEELRSTLEELETSKEELQSINEELQTVNQENRHKVDELSQLSTDLTNLLAATDIATLFLDRELRILRFTPRLSEIFNIRITDRGRPISDLTHRLGHESLREEAQSVLDRLIPVEQEICDESDRWYLTRMLPYRSADDRIEGVVITFIDITGRKKAEQALRQSESRFRALVTTGSHPVFRMSPDWKLMYQLQGNDFLADTAEPIEDWAEKYILPEDLPTVRKAIDHAIQNKSMYALEHRIRSADGGVGWVFSRAVPILDAEGNLTEWFGAGTDVTASKEAEAELRAAEERHRIQLEEIVATRTRELQSSRDLLQAAMDSSRDMIQVFQAVRDAMGAVVDFRWLLNNYRSQQVFGDVIGKSLLQNNPGVVQEGIFDRFKRVVETGEPAHAEFNYVHEQIDGWFFQSAVKLGDGVATTTSDITIRKQAEQRLLQAQQELALQALRESEERFRLLVENVQEYALFQTDLQGHVTSWNPGAERLFGYSSAEILGRPADILFTPEDRNGGLLQAEIAQAVAGTHGVDARWVCRKDGETFWAQWATEPVLDATGQVRGVAKVLRDESDRKQYEERQALLMGELNHRVKNTLATVQSLANQTLRSTPEPAVFVEKFQERLWALSRAHTVLTRRSWESADIAEIVREQVYTGHYDENIAASGPAALLAPQTAVALSLVLHELTTNARKYGALSQSGGRLSVKWRLPEAAQALELEWAETGGPPVQSPDKRGFGSMLIERSLGGVGGTVQTRFEPGGLLCTIRLPLASSASVLS</sequence>
<evidence type="ECO:0000256" key="13">
    <source>
        <dbReference type="ARBA" id="ARBA00023170"/>
    </source>
</evidence>
<evidence type="ECO:0000259" key="17">
    <source>
        <dbReference type="PROSITE" id="PS50113"/>
    </source>
</evidence>
<dbReference type="InterPro" id="IPR001610">
    <property type="entry name" value="PAC"/>
</dbReference>
<feature type="active site" evidence="14">
    <location>
        <position position="148"/>
    </location>
</feature>
<evidence type="ECO:0000256" key="1">
    <source>
        <dbReference type="ARBA" id="ARBA00000085"/>
    </source>
</evidence>
<dbReference type="CDD" id="cd16434">
    <property type="entry name" value="CheB-CheR_fusion"/>
    <property type="match status" value="1"/>
</dbReference>
<keyword evidence="9" id="KW-0547">Nucleotide-binding</keyword>
<dbReference type="InterPro" id="IPR000700">
    <property type="entry name" value="PAS-assoc_C"/>
</dbReference>
<evidence type="ECO:0000256" key="7">
    <source>
        <dbReference type="ARBA" id="ARBA00022643"/>
    </source>
</evidence>
<keyword evidence="5" id="KW-0716">Sensory transduction</keyword>
<evidence type="ECO:0000256" key="3">
    <source>
        <dbReference type="ARBA" id="ARBA00022543"/>
    </source>
</evidence>
<dbReference type="PANTHER" id="PTHR24422:SF27">
    <property type="entry name" value="PROTEIN-GLUTAMATE O-METHYLTRANSFERASE"/>
    <property type="match status" value="1"/>
</dbReference>
<evidence type="ECO:0000256" key="9">
    <source>
        <dbReference type="ARBA" id="ARBA00022741"/>
    </source>
</evidence>
<name>A0ABW9KQL1_9BACT</name>
<feature type="coiled-coil region" evidence="15">
    <location>
        <begin position="659"/>
        <end position="739"/>
    </location>
</feature>
<dbReference type="SUPFAM" id="SSF55874">
    <property type="entry name" value="ATPase domain of HSP90 chaperone/DNA topoisomerase II/histidine kinase"/>
    <property type="match status" value="1"/>
</dbReference>
<dbReference type="CDD" id="cd00130">
    <property type="entry name" value="PAS"/>
    <property type="match status" value="3"/>
</dbReference>
<keyword evidence="3" id="KW-0600">Photoreceptor protein</keyword>
<dbReference type="SMART" id="SM00086">
    <property type="entry name" value="PAC"/>
    <property type="match status" value="3"/>
</dbReference>
<evidence type="ECO:0000256" key="5">
    <source>
        <dbReference type="ARBA" id="ARBA00022606"/>
    </source>
</evidence>
<keyword evidence="12" id="KW-0157">Chromophore</keyword>
<evidence type="ECO:0000256" key="6">
    <source>
        <dbReference type="ARBA" id="ARBA00022630"/>
    </source>
</evidence>
<dbReference type="EC" id="2.7.13.3" evidence="2"/>
<evidence type="ECO:0000313" key="20">
    <source>
        <dbReference type="EMBL" id="MFN2977170.1"/>
    </source>
</evidence>
<keyword evidence="4" id="KW-0597">Phosphoprotein</keyword>
<dbReference type="Gene3D" id="3.40.50.180">
    <property type="entry name" value="Methylesterase CheB, C-terminal domain"/>
    <property type="match status" value="1"/>
</dbReference>
<dbReference type="Pfam" id="PF03705">
    <property type="entry name" value="CheR_N"/>
    <property type="match status" value="1"/>
</dbReference>
<dbReference type="Pfam" id="PF01739">
    <property type="entry name" value="CheR"/>
    <property type="match status" value="1"/>
</dbReference>
<accession>A0ABW9KQL1</accession>
<dbReference type="Proteomes" id="UP001634747">
    <property type="component" value="Unassembled WGS sequence"/>
</dbReference>
<reference evidence="20 21" key="1">
    <citation type="submission" date="2024-12" db="EMBL/GenBank/DDBJ databases">
        <authorList>
            <person name="Lee Y."/>
        </authorList>
    </citation>
    <scope>NUCLEOTIDE SEQUENCE [LARGE SCALE GENOMIC DNA]</scope>
    <source>
        <strain evidence="20 21">03SUJ4</strain>
    </source>
</reference>
<keyword evidence="7" id="KW-0288">FMN</keyword>
<keyword evidence="10" id="KW-0418">Kinase</keyword>
<evidence type="ECO:0000259" key="19">
    <source>
        <dbReference type="PROSITE" id="PS50123"/>
    </source>
</evidence>
<comment type="catalytic activity">
    <reaction evidence="1">
        <text>ATP + protein L-histidine = ADP + protein N-phospho-L-histidine.</text>
        <dbReference type="EC" id="2.7.13.3"/>
    </reaction>
</comment>
<dbReference type="InterPro" id="IPR029063">
    <property type="entry name" value="SAM-dependent_MTases_sf"/>
</dbReference>
<keyword evidence="14" id="KW-0378">Hydrolase</keyword>
<evidence type="ECO:0000256" key="12">
    <source>
        <dbReference type="ARBA" id="ARBA00022991"/>
    </source>
</evidence>
<feature type="active site" evidence="14">
    <location>
        <position position="56"/>
    </location>
</feature>
<dbReference type="InterPro" id="IPR000780">
    <property type="entry name" value="CheR_MeTrfase"/>
</dbReference>
<dbReference type="SMART" id="SM00091">
    <property type="entry name" value="PAS"/>
    <property type="match status" value="4"/>
</dbReference>
<keyword evidence="21" id="KW-1185">Reference proteome</keyword>
<dbReference type="SUPFAM" id="SSF53335">
    <property type="entry name" value="S-adenosyl-L-methionine-dependent methyltransferases"/>
    <property type="match status" value="1"/>
</dbReference>
<keyword evidence="13" id="KW-0675">Receptor</keyword>
<evidence type="ECO:0000256" key="2">
    <source>
        <dbReference type="ARBA" id="ARBA00012438"/>
    </source>
</evidence>
<feature type="domain" description="PAC" evidence="17">
    <location>
        <begin position="1216"/>
        <end position="1269"/>
    </location>
</feature>
<dbReference type="Gene3D" id="3.30.565.10">
    <property type="entry name" value="Histidine kinase-like ATPase, C-terminal domain"/>
    <property type="match status" value="1"/>
</dbReference>
<evidence type="ECO:0000256" key="8">
    <source>
        <dbReference type="ARBA" id="ARBA00022679"/>
    </source>
</evidence>
<dbReference type="PROSITE" id="PS50112">
    <property type="entry name" value="PAS"/>
    <property type="match status" value="1"/>
</dbReference>
<evidence type="ECO:0000256" key="14">
    <source>
        <dbReference type="PROSITE-ProRule" id="PRU00050"/>
    </source>
</evidence>
<dbReference type="Gene3D" id="3.40.50.150">
    <property type="entry name" value="Vaccinia Virus protein VP39"/>
    <property type="match status" value="1"/>
</dbReference>
<dbReference type="Pfam" id="PF01339">
    <property type="entry name" value="CheB_methylest"/>
    <property type="match status" value="1"/>
</dbReference>
<dbReference type="NCBIfam" id="TIGR00229">
    <property type="entry name" value="sensory_box"/>
    <property type="match status" value="2"/>
</dbReference>
<dbReference type="SUPFAM" id="SSF55785">
    <property type="entry name" value="PYP-like sensor domain (PAS domain)"/>
    <property type="match status" value="4"/>
</dbReference>
<gene>
    <name evidence="20" type="ORF">ACK2TP_15465</name>
</gene>
<dbReference type="SUPFAM" id="SSF47757">
    <property type="entry name" value="Chemotaxis receptor methyltransferase CheR, N-terminal domain"/>
    <property type="match status" value="1"/>
</dbReference>
<feature type="domain" description="PAS" evidence="16">
    <location>
        <begin position="1142"/>
        <end position="1200"/>
    </location>
</feature>
<dbReference type="InterPro" id="IPR022641">
    <property type="entry name" value="CheR_N"/>
</dbReference>
<evidence type="ECO:0000256" key="4">
    <source>
        <dbReference type="ARBA" id="ARBA00022553"/>
    </source>
</evidence>
<evidence type="ECO:0000313" key="21">
    <source>
        <dbReference type="Proteomes" id="UP001634747"/>
    </source>
</evidence>
<protein>
    <recommendedName>
        <fullName evidence="2">histidine kinase</fullName>
        <ecNumber evidence="2">2.7.13.3</ecNumber>
    </recommendedName>
</protein>
<feature type="domain" description="PAC" evidence="17">
    <location>
        <begin position="802"/>
        <end position="859"/>
    </location>
</feature>
<dbReference type="PANTHER" id="PTHR24422">
    <property type="entry name" value="CHEMOTAXIS PROTEIN METHYLTRANSFERASE"/>
    <property type="match status" value="1"/>
</dbReference>
<dbReference type="InterPro" id="IPR000673">
    <property type="entry name" value="Sig_transdc_resp-reg_Me-estase"/>
</dbReference>
<dbReference type="PROSITE" id="PS50113">
    <property type="entry name" value="PAC"/>
    <property type="match status" value="3"/>
</dbReference>
<dbReference type="Pfam" id="PF13596">
    <property type="entry name" value="PAS_10"/>
    <property type="match status" value="1"/>
</dbReference>
<feature type="active site" evidence="14">
    <location>
        <position position="29"/>
    </location>
</feature>
<keyword evidence="14" id="KW-0145">Chemotaxis</keyword>
<evidence type="ECO:0000256" key="10">
    <source>
        <dbReference type="ARBA" id="ARBA00022777"/>
    </source>
</evidence>
<dbReference type="RefSeq" id="WP_263414659.1">
    <property type="nucleotide sequence ID" value="NZ_BAABBH010000001.1"/>
</dbReference>
<dbReference type="InterPro" id="IPR035909">
    <property type="entry name" value="CheB_C"/>
</dbReference>
<dbReference type="EMBL" id="JBJYXY010000001">
    <property type="protein sequence ID" value="MFN2977170.1"/>
    <property type="molecule type" value="Genomic_DNA"/>
</dbReference>
<evidence type="ECO:0000256" key="11">
    <source>
        <dbReference type="ARBA" id="ARBA00022840"/>
    </source>
</evidence>
<dbReference type="InterPro" id="IPR013655">
    <property type="entry name" value="PAS_fold_3"/>
</dbReference>
<dbReference type="InterPro" id="IPR000014">
    <property type="entry name" value="PAS"/>
</dbReference>
<dbReference type="Pfam" id="PF00989">
    <property type="entry name" value="PAS"/>
    <property type="match status" value="1"/>
</dbReference>